<evidence type="ECO:0000313" key="1">
    <source>
        <dbReference type="EMBL" id="SDW18702.1"/>
    </source>
</evidence>
<dbReference type="AlphaFoldDB" id="A0A1H2RGW5"/>
<protein>
    <submittedName>
        <fullName evidence="1">Uncharacterized protein</fullName>
    </submittedName>
</protein>
<dbReference type="Proteomes" id="UP000182429">
    <property type="component" value="Unassembled WGS sequence"/>
</dbReference>
<evidence type="ECO:0000313" key="2">
    <source>
        <dbReference type="Proteomes" id="UP000182429"/>
    </source>
</evidence>
<dbReference type="EMBL" id="FNNF01000006">
    <property type="protein sequence ID" value="SDW18702.1"/>
    <property type="molecule type" value="Genomic_DNA"/>
</dbReference>
<organism evidence="1 2">
    <name type="scientific">Kandleria vitulina</name>
    <dbReference type="NCBI Taxonomy" id="1630"/>
    <lineage>
        <taxon>Bacteria</taxon>
        <taxon>Bacillati</taxon>
        <taxon>Bacillota</taxon>
        <taxon>Erysipelotrichia</taxon>
        <taxon>Erysipelotrichales</taxon>
        <taxon>Coprobacillaceae</taxon>
        <taxon>Kandleria</taxon>
    </lineage>
</organism>
<dbReference type="RefSeq" id="WP_074685840.1">
    <property type="nucleotide sequence ID" value="NZ_FNNF01000006.1"/>
</dbReference>
<name>A0A1H2RGW5_9FIRM</name>
<gene>
    <name evidence="1" type="ORF">SAMN04487759_1067</name>
</gene>
<accession>A0A1H2RGW5</accession>
<reference evidence="1 2" key="1">
    <citation type="submission" date="2016-10" db="EMBL/GenBank/DDBJ databases">
        <authorList>
            <person name="de Groot N.N."/>
        </authorList>
    </citation>
    <scope>NUCLEOTIDE SEQUENCE [LARGE SCALE GENOMIC DNA]</scope>
    <source>
        <strain evidence="1 2">S3b</strain>
    </source>
</reference>
<proteinExistence type="predicted"/>
<sequence length="224" mass="25990">MCVTSGIIAIKNNNGYYLEQNYPGCEGEFTYDLVNLDGDDITFDNIINKGFSSGEDEYFEVMSLYDIFKENAEARYEEAAYVDEDYAEEIRKDSKPKFKDDKLTPKDFLKAAAFKSYEAQNLTDGDLTTNEILWLDEKQKFFKTKVGEIDKLNYFVKNFSDCQYISTFNVNHEYKEIEGILYNLQDKTSKKIYVDLTDNLKDPESIENDCLTAKEITLAFKEII</sequence>